<dbReference type="CDD" id="cd10148">
    <property type="entry name" value="CsoR-like_DUF156"/>
    <property type="match status" value="1"/>
</dbReference>
<reference evidence="3 6" key="3">
    <citation type="submission" date="2018-10" db="EMBL/GenBank/DDBJ databases">
        <title>Propionibacterium australiense Genome Sequencing and Assembly.</title>
        <authorList>
            <person name="Bernier A.-M."/>
            <person name="Bernard K."/>
        </authorList>
    </citation>
    <scope>NUCLEOTIDE SEQUENCE [LARGE SCALE GENOMIC DNA]</scope>
    <source>
        <strain evidence="3 6">NML98A078</strain>
    </source>
</reference>
<dbReference type="AlphaFoldDB" id="A0A383S851"/>
<evidence type="ECO:0000256" key="1">
    <source>
        <dbReference type="ARBA" id="ARBA00005428"/>
    </source>
</evidence>
<dbReference type="PANTHER" id="PTHR33677">
    <property type="entry name" value="TRANSCRIPTIONAL REPRESSOR FRMR-RELATED"/>
    <property type="match status" value="1"/>
</dbReference>
<dbReference type="GO" id="GO:0046872">
    <property type="term" value="F:metal ion binding"/>
    <property type="evidence" value="ECO:0007669"/>
    <property type="project" value="InterPro"/>
</dbReference>
<organism evidence="4 5">
    <name type="scientific">Propionibacterium australiense</name>
    <dbReference type="NCBI Taxonomy" id="119981"/>
    <lineage>
        <taxon>Bacteria</taxon>
        <taxon>Bacillati</taxon>
        <taxon>Actinomycetota</taxon>
        <taxon>Actinomycetes</taxon>
        <taxon>Propionibacteriales</taxon>
        <taxon>Propionibacteriaceae</taxon>
        <taxon>Propionibacterium</taxon>
    </lineage>
</organism>
<dbReference type="Gene3D" id="1.20.58.1000">
    <property type="entry name" value="Metal-sensitive repressor, helix protomer"/>
    <property type="match status" value="1"/>
</dbReference>
<dbReference type="InterPro" id="IPR003735">
    <property type="entry name" value="Metal_Tscrpt_repr"/>
</dbReference>
<dbReference type="GO" id="GO:0045892">
    <property type="term" value="P:negative regulation of DNA-templated transcription"/>
    <property type="evidence" value="ECO:0007669"/>
    <property type="project" value="UniProtKB-ARBA"/>
</dbReference>
<dbReference type="EMBL" id="UNQJ01000008">
    <property type="protein sequence ID" value="SYZ33436.1"/>
    <property type="molecule type" value="Genomic_DNA"/>
</dbReference>
<dbReference type="Proteomes" id="UP000263928">
    <property type="component" value="Unassembled WGS sequence"/>
</dbReference>
<evidence type="ECO:0000313" key="3">
    <source>
        <dbReference type="EMBL" id="RLP09069.1"/>
    </source>
</evidence>
<protein>
    <submittedName>
        <fullName evidence="4">CsoR-like_DUF156</fullName>
    </submittedName>
    <submittedName>
        <fullName evidence="3">Transcriptional regulator</fullName>
    </submittedName>
</protein>
<proteinExistence type="inferred from homology"/>
<dbReference type="RefSeq" id="WP_119161787.1">
    <property type="nucleotide sequence ID" value="NZ_LR134442.1"/>
</dbReference>
<dbReference type="PANTHER" id="PTHR33677:SF5">
    <property type="entry name" value="TRANSCRIPTIONAL REPRESSOR FRMR"/>
    <property type="match status" value="1"/>
</dbReference>
<dbReference type="Pfam" id="PF02583">
    <property type="entry name" value="Trns_repr_metal"/>
    <property type="match status" value="1"/>
</dbReference>
<evidence type="ECO:0000313" key="5">
    <source>
        <dbReference type="Proteomes" id="UP000263928"/>
    </source>
</evidence>
<dbReference type="Proteomes" id="UP000279336">
    <property type="component" value="Unassembled WGS sequence"/>
</dbReference>
<keyword evidence="2" id="KW-0186">Copper</keyword>
<gene>
    <name evidence="3" type="ORF">D7U36_07985</name>
    <name evidence="4" type="ORF">PROPAUS_1355</name>
</gene>
<dbReference type="OrthoDB" id="9809524at2"/>
<evidence type="ECO:0000313" key="6">
    <source>
        <dbReference type="Proteomes" id="UP000279336"/>
    </source>
</evidence>
<name>A0A383S851_9ACTN</name>
<keyword evidence="5" id="KW-1185">Reference proteome</keyword>
<reference evidence="5" key="2">
    <citation type="submission" date="2018-08" db="EMBL/GenBank/DDBJ databases">
        <authorList>
            <person name="Hornung B."/>
        </authorList>
    </citation>
    <scope>NUCLEOTIDE SEQUENCE [LARGE SCALE GENOMIC DNA]</scope>
</reference>
<comment type="similarity">
    <text evidence="1">Belongs to the CsoR family.</text>
</comment>
<dbReference type="EMBL" id="RCIW01000011">
    <property type="protein sequence ID" value="RLP09069.1"/>
    <property type="molecule type" value="Genomic_DNA"/>
</dbReference>
<accession>A0A383S851</accession>
<sequence length="92" mass="9658">MSGTAPTNALADDDLAAVVRRLQRAQGQLGGIIRMIQEGRDCKDVVTQIAAVSKAVDRAGFAVIAAGLRHCLADPQSGPDPAEMERLFLSLA</sequence>
<reference evidence="4" key="1">
    <citation type="submission" date="2018-08" db="EMBL/GenBank/DDBJ databases">
        <authorList>
            <person name="Ferrada E.E."/>
            <person name="Latorre B.A."/>
        </authorList>
    </citation>
    <scope>NUCLEOTIDE SEQUENCE [LARGE SCALE GENOMIC DNA]</scope>
    <source>
        <strain evidence="4">Propionibacterium_australiense1</strain>
    </source>
</reference>
<dbReference type="InterPro" id="IPR038390">
    <property type="entry name" value="Metal_Tscrpt_repr_sf"/>
</dbReference>
<evidence type="ECO:0000256" key="2">
    <source>
        <dbReference type="ARBA" id="ARBA00023008"/>
    </source>
</evidence>
<dbReference type="GO" id="GO:0003677">
    <property type="term" value="F:DNA binding"/>
    <property type="evidence" value="ECO:0007669"/>
    <property type="project" value="InterPro"/>
</dbReference>
<evidence type="ECO:0000313" key="4">
    <source>
        <dbReference type="EMBL" id="SYZ33436.1"/>
    </source>
</evidence>